<sequence>MVNVNPLAEKLLQLAKPLAGKFLERMEIHGTNKRKWMPRILRKIPRDQLPEAYGGYKNFKPIEFYG</sequence>
<organism evidence="1 2">
    <name type="scientific">Allacma fusca</name>
    <dbReference type="NCBI Taxonomy" id="39272"/>
    <lineage>
        <taxon>Eukaryota</taxon>
        <taxon>Metazoa</taxon>
        <taxon>Ecdysozoa</taxon>
        <taxon>Arthropoda</taxon>
        <taxon>Hexapoda</taxon>
        <taxon>Collembola</taxon>
        <taxon>Symphypleona</taxon>
        <taxon>Sminthuridae</taxon>
        <taxon>Allacma</taxon>
    </lineage>
</organism>
<dbReference type="EMBL" id="CAJVCH010536508">
    <property type="protein sequence ID" value="CAG7825499.1"/>
    <property type="molecule type" value="Genomic_DNA"/>
</dbReference>
<protein>
    <submittedName>
        <fullName evidence="1">Uncharacterized protein</fullName>
    </submittedName>
</protein>
<keyword evidence="2" id="KW-1185">Reference proteome</keyword>
<name>A0A8J2LLR0_9HEXA</name>
<gene>
    <name evidence="1" type="ORF">AFUS01_LOCUS35607</name>
</gene>
<dbReference type="Proteomes" id="UP000708208">
    <property type="component" value="Unassembled WGS sequence"/>
</dbReference>
<accession>A0A8J2LLR0</accession>
<reference evidence="1" key="1">
    <citation type="submission" date="2021-06" db="EMBL/GenBank/DDBJ databases">
        <authorList>
            <person name="Hodson N. C."/>
            <person name="Mongue J. A."/>
            <person name="Jaron S. K."/>
        </authorList>
    </citation>
    <scope>NUCLEOTIDE SEQUENCE</scope>
</reference>
<evidence type="ECO:0000313" key="1">
    <source>
        <dbReference type="EMBL" id="CAG7825499.1"/>
    </source>
</evidence>
<comment type="caution">
    <text evidence="1">The sequence shown here is derived from an EMBL/GenBank/DDBJ whole genome shotgun (WGS) entry which is preliminary data.</text>
</comment>
<evidence type="ECO:0000313" key="2">
    <source>
        <dbReference type="Proteomes" id="UP000708208"/>
    </source>
</evidence>
<dbReference type="AlphaFoldDB" id="A0A8J2LLR0"/>
<proteinExistence type="predicted"/>